<feature type="signal peptide" evidence="3">
    <location>
        <begin position="1"/>
        <end position="15"/>
    </location>
</feature>
<keyword evidence="3" id="KW-0732">Signal</keyword>
<protein>
    <submittedName>
        <fullName evidence="4">Uncharacterized protein</fullName>
    </submittedName>
</protein>
<sequence length="129" mass="13493">MLLQLQAVLVPRALAAGLDPSAVPAVLAAVASANATALAQVPALRADPHLLAVVNKGASDSWAGAYAYVYYCALALGLCALGAACWTRDMDRYLTGHISRQIYERGEGGVDLLEREDVAAQLDGGRREA</sequence>
<keyword evidence="2" id="KW-1133">Transmembrane helix</keyword>
<comment type="caution">
    <text evidence="4">The sequence shown here is derived from an EMBL/GenBank/DDBJ whole genome shotgun (WGS) entry which is preliminary data.</text>
</comment>
<proteinExistence type="predicted"/>
<evidence type="ECO:0000256" key="2">
    <source>
        <dbReference type="SAM" id="Phobius"/>
    </source>
</evidence>
<keyword evidence="2" id="KW-0472">Membrane</keyword>
<evidence type="ECO:0000256" key="3">
    <source>
        <dbReference type="SAM" id="SignalP"/>
    </source>
</evidence>
<reference evidence="4 5" key="1">
    <citation type="submission" date="2024-02" db="EMBL/GenBank/DDBJ databases">
        <title>De novo assembly and annotation of 12 fungi associated with fruit tree decline syndrome in Ontario, Canada.</title>
        <authorList>
            <person name="Sulman M."/>
            <person name="Ellouze W."/>
            <person name="Ilyukhin E."/>
        </authorList>
    </citation>
    <scope>NUCLEOTIDE SEQUENCE [LARGE SCALE GENOMIC DNA]</scope>
    <source>
        <strain evidence="4 5">FDS-637</strain>
    </source>
</reference>
<dbReference type="EMBL" id="JAJVCZ030000005">
    <property type="protein sequence ID" value="KAL0260171.1"/>
    <property type="molecule type" value="Genomic_DNA"/>
</dbReference>
<keyword evidence="5" id="KW-1185">Reference proteome</keyword>
<dbReference type="Proteomes" id="UP001430584">
    <property type="component" value="Unassembled WGS sequence"/>
</dbReference>
<accession>A0ABR3CHS0</accession>
<keyword evidence="2" id="KW-0812">Transmembrane</keyword>
<dbReference type="RefSeq" id="XP_066633200.1">
    <property type="nucleotide sequence ID" value="XM_066777358.1"/>
</dbReference>
<gene>
    <name evidence="4" type="ORF">SLS55_005917</name>
</gene>
<keyword evidence="1" id="KW-0813">Transport</keyword>
<feature type="chain" id="PRO_5046460158" evidence="3">
    <location>
        <begin position="16"/>
        <end position="129"/>
    </location>
</feature>
<dbReference type="Pfam" id="PF06609">
    <property type="entry name" value="TRI12"/>
    <property type="match status" value="1"/>
</dbReference>
<feature type="transmembrane region" description="Helical" evidence="2">
    <location>
        <begin position="65"/>
        <end position="86"/>
    </location>
</feature>
<dbReference type="InterPro" id="IPR010573">
    <property type="entry name" value="MFS_Str1/Tri12-like"/>
</dbReference>
<evidence type="ECO:0000313" key="5">
    <source>
        <dbReference type="Proteomes" id="UP001430584"/>
    </source>
</evidence>
<name>A0ABR3CHS0_9PEZI</name>
<evidence type="ECO:0000256" key="1">
    <source>
        <dbReference type="ARBA" id="ARBA00022448"/>
    </source>
</evidence>
<evidence type="ECO:0000313" key="4">
    <source>
        <dbReference type="EMBL" id="KAL0260171.1"/>
    </source>
</evidence>
<dbReference type="GeneID" id="92010002"/>
<organism evidence="4 5">
    <name type="scientific">Diplodia seriata</name>
    <dbReference type="NCBI Taxonomy" id="420778"/>
    <lineage>
        <taxon>Eukaryota</taxon>
        <taxon>Fungi</taxon>
        <taxon>Dikarya</taxon>
        <taxon>Ascomycota</taxon>
        <taxon>Pezizomycotina</taxon>
        <taxon>Dothideomycetes</taxon>
        <taxon>Dothideomycetes incertae sedis</taxon>
        <taxon>Botryosphaeriales</taxon>
        <taxon>Botryosphaeriaceae</taxon>
        <taxon>Diplodia</taxon>
    </lineage>
</organism>